<dbReference type="Gene3D" id="3.40.50.150">
    <property type="entry name" value="Vaccinia Virus protein VP39"/>
    <property type="match status" value="1"/>
</dbReference>
<accession>D1YYV4</accession>
<dbReference type="EMBL" id="AP011532">
    <property type="protein sequence ID" value="BAI61626.1"/>
    <property type="molecule type" value="Genomic_DNA"/>
</dbReference>
<reference evidence="11" key="3">
    <citation type="journal article" date="2011" name="PLoS ONE">
        <title>Genome sequence of a mesophilic hydrogenotrophic methanogen Methanocella paludicola, the first cultivated representative of the order Methanocellales.</title>
        <authorList>
            <person name="Sakai S."/>
            <person name="Takaki Y."/>
            <person name="Shimamura S."/>
            <person name="Sekine M."/>
            <person name="Tajima T."/>
            <person name="Kosugi H."/>
            <person name="Ichikawa N."/>
            <person name="Tasumi E."/>
            <person name="Hiraki A.T."/>
            <person name="Shimizu A."/>
            <person name="Kato Y."/>
            <person name="Nishiko R."/>
            <person name="Mori K."/>
            <person name="Fujita N."/>
            <person name="Imachi H."/>
            <person name="Takai K."/>
        </authorList>
    </citation>
    <scope>NUCLEOTIDE SEQUENCE [LARGE SCALE GENOMIC DNA]</scope>
    <source>
        <strain evidence="11">DSM 17711 / JCM 13418 / NBRC 101707 / SANAE</strain>
    </source>
</reference>
<evidence type="ECO:0000313" key="11">
    <source>
        <dbReference type="Proteomes" id="UP000001882"/>
    </source>
</evidence>
<name>D1YYV4_METPS</name>
<dbReference type="STRING" id="304371.MCP_1554"/>
<dbReference type="InterPro" id="IPR050953">
    <property type="entry name" value="N4_N6_ade-DNA_methylase"/>
</dbReference>
<dbReference type="InterPro" id="IPR025931">
    <property type="entry name" value="TaqI_C"/>
</dbReference>
<dbReference type="AlphaFoldDB" id="D1YYV4"/>
<dbReference type="GO" id="GO:0003677">
    <property type="term" value="F:DNA binding"/>
    <property type="evidence" value="ECO:0007669"/>
    <property type="project" value="UniProtKB-KW"/>
</dbReference>
<evidence type="ECO:0000256" key="3">
    <source>
        <dbReference type="ARBA" id="ARBA00022679"/>
    </source>
</evidence>
<evidence type="ECO:0000256" key="7">
    <source>
        <dbReference type="ARBA" id="ARBA00047942"/>
    </source>
</evidence>
<evidence type="ECO:0000259" key="9">
    <source>
        <dbReference type="Pfam" id="PF12950"/>
    </source>
</evidence>
<evidence type="ECO:0000256" key="5">
    <source>
        <dbReference type="ARBA" id="ARBA00022747"/>
    </source>
</evidence>
<feature type="domain" description="Type II methyltransferase M.TaqI-like" evidence="8">
    <location>
        <begin position="113"/>
        <end position="262"/>
    </location>
</feature>
<reference evidence="10 11" key="2">
    <citation type="journal article" date="2008" name="Int. J. Syst. Evol. Microbiol.">
        <title>Methanocella paludicola gen. nov., sp. nov., a methane-producing archaeon, the first isolate of the lineage 'Rice Cluster I', and proposal of the new archaeal order Methanocellales ord. nov.</title>
        <authorList>
            <person name="Sakai S."/>
            <person name="Imachi H."/>
            <person name="Hanada S."/>
            <person name="Ohashi A."/>
            <person name="Harada H."/>
            <person name="Kamagata Y."/>
        </authorList>
    </citation>
    <scope>NUCLEOTIDE SEQUENCE [LARGE SCALE GENOMIC DNA]</scope>
    <source>
        <strain evidence="11">DSM 17711 / JCM 13418 / NBRC 101707 / SANAE</strain>
    </source>
</reference>
<feature type="domain" description="TaqI-like C-terminal specificity" evidence="9">
    <location>
        <begin position="406"/>
        <end position="496"/>
    </location>
</feature>
<evidence type="ECO:0000256" key="4">
    <source>
        <dbReference type="ARBA" id="ARBA00022691"/>
    </source>
</evidence>
<comment type="catalytic activity">
    <reaction evidence="7">
        <text>a 2'-deoxyadenosine in DNA + S-adenosyl-L-methionine = an N(6)-methyl-2'-deoxyadenosine in DNA + S-adenosyl-L-homocysteine + H(+)</text>
        <dbReference type="Rhea" id="RHEA:15197"/>
        <dbReference type="Rhea" id="RHEA-COMP:12418"/>
        <dbReference type="Rhea" id="RHEA-COMP:12419"/>
        <dbReference type="ChEBI" id="CHEBI:15378"/>
        <dbReference type="ChEBI" id="CHEBI:57856"/>
        <dbReference type="ChEBI" id="CHEBI:59789"/>
        <dbReference type="ChEBI" id="CHEBI:90615"/>
        <dbReference type="ChEBI" id="CHEBI:90616"/>
        <dbReference type="EC" id="2.1.1.72"/>
    </reaction>
</comment>
<dbReference type="PRINTS" id="PR00507">
    <property type="entry name" value="N12N6MTFRASE"/>
</dbReference>
<keyword evidence="5" id="KW-0680">Restriction system</keyword>
<keyword evidence="6" id="KW-0238">DNA-binding</keyword>
<dbReference type="GO" id="GO:0009307">
    <property type="term" value="P:DNA restriction-modification system"/>
    <property type="evidence" value="ECO:0007669"/>
    <property type="project" value="UniProtKB-KW"/>
</dbReference>
<dbReference type="PANTHER" id="PTHR33841:SF1">
    <property type="entry name" value="DNA METHYLTRANSFERASE A"/>
    <property type="match status" value="1"/>
</dbReference>
<dbReference type="InParanoid" id="D1YYV4"/>
<dbReference type="KEGG" id="mpd:MCP_1554"/>
<dbReference type="PROSITE" id="PS00092">
    <property type="entry name" value="N6_MTASE"/>
    <property type="match status" value="1"/>
</dbReference>
<keyword evidence="11" id="KW-1185">Reference proteome</keyword>
<proteinExistence type="predicted"/>
<dbReference type="GeneID" id="8683071"/>
<dbReference type="eggNOG" id="arCOG02632">
    <property type="taxonomic scope" value="Archaea"/>
</dbReference>
<protein>
    <recommendedName>
        <fullName evidence="1">site-specific DNA-methyltransferase (adenine-specific)</fullName>
        <ecNumber evidence="1">2.1.1.72</ecNumber>
    </recommendedName>
</protein>
<gene>
    <name evidence="10" type="ordered locus">MCP_1554</name>
</gene>
<evidence type="ECO:0000256" key="2">
    <source>
        <dbReference type="ARBA" id="ARBA00022603"/>
    </source>
</evidence>
<dbReference type="RefSeq" id="WP_012900305.1">
    <property type="nucleotide sequence ID" value="NC_013665.1"/>
</dbReference>
<dbReference type="InterPro" id="IPR002052">
    <property type="entry name" value="DNA_methylase_N6_adenine_CS"/>
</dbReference>
<evidence type="ECO:0000313" key="10">
    <source>
        <dbReference type="EMBL" id="BAI61626.1"/>
    </source>
</evidence>
<keyword evidence="2" id="KW-0489">Methyltransferase</keyword>
<dbReference type="GO" id="GO:0032259">
    <property type="term" value="P:methylation"/>
    <property type="evidence" value="ECO:0007669"/>
    <property type="project" value="UniProtKB-KW"/>
</dbReference>
<dbReference type="GO" id="GO:0009007">
    <property type="term" value="F:site-specific DNA-methyltransferase (adenine-specific) activity"/>
    <property type="evidence" value="ECO:0007669"/>
    <property type="project" value="UniProtKB-EC"/>
</dbReference>
<keyword evidence="4" id="KW-0949">S-adenosyl-L-methionine</keyword>
<evidence type="ECO:0000256" key="1">
    <source>
        <dbReference type="ARBA" id="ARBA00011900"/>
    </source>
</evidence>
<dbReference type="SUPFAM" id="SSF53335">
    <property type="entry name" value="S-adenosyl-L-methionine-dependent methyltransferases"/>
    <property type="match status" value="1"/>
</dbReference>
<dbReference type="Proteomes" id="UP000001882">
    <property type="component" value="Chromosome"/>
</dbReference>
<dbReference type="PANTHER" id="PTHR33841">
    <property type="entry name" value="DNA METHYLTRANSFERASE YEEA-RELATED"/>
    <property type="match status" value="1"/>
</dbReference>
<evidence type="ECO:0000256" key="6">
    <source>
        <dbReference type="ARBA" id="ARBA00023125"/>
    </source>
</evidence>
<sequence>MDLLPGLLEDVKAGKVSAEAACARLDAFIACHYGGLSRDAGVVYTPLPVARYICRQAIDPYLATGNSIENIRVFDSSCGTGIFLQAALEELYRLRAEKSDLSEYELKKQIIEKCLFGMDIDQYSADAAFLRLNMLLPSNGEKQIKVNVACDNALFATGVGTFDVIVGNPPYMRIKSMSGDLKTSLPEKVKASRLYNYQEGNLNLYKLFIERNLGFLKESGRMGLIIPSSFLNEATSEKLRKHIFDTCSLEEVVEIPERSRIFPGVNQATAIIVLKKSKASHGRLWLRLGADGDTLGTGNSPIAIAYAELAEFTDGRMEVPLLTDPAVEWEMMRRLKGIPPFRGGNGVPPVGQISVGNVDETFDKAYISEERTGDIFVKGIHLKEYFVDLSPGGRQPRWVKKEEFLRKRPSAAEIIGRSRIIGRNTQNKACPRRLKFAILPPGYLCSNSIKQIVITDPNIDPLYILGLLNSSTLNWYFELFCSQNNIRNYRIESLPIVRALGNVQGTFASIARLLMDSSGKTRDFYDKLIDVMAFELYFGGPGLIDIAASAHDFDTARVRGSLDAVTGDRRYVVVTNATNKNTRAKNIFQ</sequence>
<dbReference type="InterPro" id="IPR029063">
    <property type="entry name" value="SAM-dependent_MTases_sf"/>
</dbReference>
<dbReference type="InterPro" id="IPR011639">
    <property type="entry name" value="MethylTrfase_TaqI-like_dom"/>
</dbReference>
<dbReference type="Pfam" id="PF07669">
    <property type="entry name" value="Eco57I"/>
    <property type="match status" value="1"/>
</dbReference>
<organism evidence="10 11">
    <name type="scientific">Methanocella paludicola (strain DSM 17711 / JCM 13418 / NBRC 101707 / SANAE)</name>
    <dbReference type="NCBI Taxonomy" id="304371"/>
    <lineage>
        <taxon>Archaea</taxon>
        <taxon>Methanobacteriati</taxon>
        <taxon>Methanobacteriota</taxon>
        <taxon>Stenosarchaea group</taxon>
        <taxon>Methanomicrobia</taxon>
        <taxon>Methanocellales</taxon>
        <taxon>Methanocellaceae</taxon>
        <taxon>Methanocella</taxon>
    </lineage>
</organism>
<reference evidence="10 11" key="1">
    <citation type="journal article" date="2007" name="Appl. Environ. Microbiol.">
        <title>Isolation of key methanogens for global methane emission from rice paddy fields: a novel isolate affiliated with the clone cluster rice cluster I.</title>
        <authorList>
            <person name="Sakai S."/>
            <person name="Imachi H."/>
            <person name="Sekiguchi Y."/>
            <person name="Ohashi A."/>
            <person name="Harada H."/>
            <person name="Kamagata Y."/>
        </authorList>
    </citation>
    <scope>NUCLEOTIDE SEQUENCE [LARGE SCALE GENOMIC DNA]</scope>
    <source>
        <strain evidence="11">DSM 17711 / JCM 13418 / NBRC 101707 / SANAE</strain>
    </source>
</reference>
<dbReference type="REBASE" id="23126">
    <property type="entry name" value="M.MpaSORF1554P"/>
</dbReference>
<evidence type="ECO:0000259" key="8">
    <source>
        <dbReference type="Pfam" id="PF07669"/>
    </source>
</evidence>
<dbReference type="EC" id="2.1.1.72" evidence="1"/>
<keyword evidence="3" id="KW-0808">Transferase</keyword>
<dbReference type="Pfam" id="PF12950">
    <property type="entry name" value="TaqI_C"/>
    <property type="match status" value="1"/>
</dbReference>